<dbReference type="PROSITE" id="PS51163">
    <property type="entry name" value="YRDC"/>
    <property type="match status" value="1"/>
</dbReference>
<evidence type="ECO:0000256" key="10">
    <source>
        <dbReference type="ARBA" id="ARBA00022840"/>
    </source>
</evidence>
<keyword evidence="8 13" id="KW-0548">Nucleotidyltransferase</keyword>
<evidence type="ECO:0000256" key="1">
    <source>
        <dbReference type="ARBA" id="ARBA00004496"/>
    </source>
</evidence>
<dbReference type="PIRSF" id="PIRSF004930">
    <property type="entry name" value="Tln_factor_SUA5"/>
    <property type="match status" value="1"/>
</dbReference>
<keyword evidence="10 13" id="KW-0067">ATP-binding</keyword>
<evidence type="ECO:0000256" key="7">
    <source>
        <dbReference type="ARBA" id="ARBA00022694"/>
    </source>
</evidence>
<dbReference type="InterPro" id="IPR050156">
    <property type="entry name" value="TC-AMP_synthase_SUA5"/>
</dbReference>
<keyword evidence="7 13" id="KW-0819">tRNA processing</keyword>
<evidence type="ECO:0000313" key="16">
    <source>
        <dbReference type="Proteomes" id="UP001319865"/>
    </source>
</evidence>
<dbReference type="InterPro" id="IPR005145">
    <property type="entry name" value="Sua5_C"/>
</dbReference>
<dbReference type="PANTHER" id="PTHR17490">
    <property type="entry name" value="SUA5"/>
    <property type="match status" value="1"/>
</dbReference>
<gene>
    <name evidence="15" type="ORF">GENT11_12820</name>
</gene>
<dbReference type="SUPFAM" id="SSF55821">
    <property type="entry name" value="YrdC/RibB"/>
    <property type="match status" value="1"/>
</dbReference>
<evidence type="ECO:0000256" key="13">
    <source>
        <dbReference type="PIRNR" id="PIRNR004930"/>
    </source>
</evidence>
<dbReference type="NCBIfam" id="TIGR00057">
    <property type="entry name" value="L-threonylcarbamoyladenylate synthase"/>
    <property type="match status" value="1"/>
</dbReference>
<evidence type="ECO:0000256" key="3">
    <source>
        <dbReference type="ARBA" id="ARBA00012584"/>
    </source>
</evidence>
<feature type="domain" description="YrdC-like" evidence="14">
    <location>
        <begin position="5"/>
        <end position="191"/>
    </location>
</feature>
<dbReference type="Gene3D" id="3.40.50.11030">
    <property type="entry name" value="Threonylcarbamoyl-AMP synthase, C-terminal domain"/>
    <property type="match status" value="1"/>
</dbReference>
<keyword evidence="9 13" id="KW-0547">Nucleotide-binding</keyword>
<comment type="function">
    <text evidence="13">Required for the formation of a threonylcarbamoyl group on adenosine at position 37 (t(6)A37) in tRNAs that read codons beginning with adenine.</text>
</comment>
<reference evidence="15 16" key="2">
    <citation type="journal article" date="2022" name="Microorganisms">
        <title>Complete Genome Sequences of Two Flavobacterium ammonificans Strains and a Flavobacterium ammoniigenes Strain of Ammonifying Bacterioplankton Isolated from Surface River Water.</title>
        <authorList>
            <person name="Suda W."/>
            <person name="Ogata Y."/>
            <person name="Shindo C."/>
            <person name="Watanabe K."/>
        </authorList>
    </citation>
    <scope>NUCLEOTIDE SEQUENCE [LARGE SCALE GENOMIC DNA]</scope>
    <source>
        <strain evidence="15 16">GENT11</strain>
    </source>
</reference>
<comment type="catalytic activity">
    <reaction evidence="12 13">
        <text>L-threonine + hydrogencarbonate + ATP = L-threonylcarbamoyladenylate + diphosphate + H2O</text>
        <dbReference type="Rhea" id="RHEA:36407"/>
        <dbReference type="ChEBI" id="CHEBI:15377"/>
        <dbReference type="ChEBI" id="CHEBI:17544"/>
        <dbReference type="ChEBI" id="CHEBI:30616"/>
        <dbReference type="ChEBI" id="CHEBI:33019"/>
        <dbReference type="ChEBI" id="CHEBI:57926"/>
        <dbReference type="ChEBI" id="CHEBI:73682"/>
        <dbReference type="EC" id="2.7.7.87"/>
    </reaction>
</comment>
<evidence type="ECO:0000313" key="15">
    <source>
        <dbReference type="EMBL" id="BDB52970.1"/>
    </source>
</evidence>
<sequence>MTLITKDIQKAVAALNKGQVIAIPTETVYGLAANIYDDNAVNSIFEIKKRPNNNPLIVHIKSIDQLASVAREVPPIAEKLASHFWPGPLTLVLKKQKTISNLISSGKDTVAVRVPNHKVTLNLLENLNYPLAAPSANPFGSISPTNTNHVFQYFNDQIDIILEGGSCSNGIESTIIGFDNNEAILYRHGSIAIEEIEKITGPLTIVTKDNTAPSAPGMFTRHYAPSTKSFLVDDSRKELESFGTEKIGVLQFQHKIETDRPITQYVLSPTGDFMEASKNLYAYLHEMDSLQLDILLIEKLPNINLGKSINDRLNRAVAES</sequence>
<reference evidence="15 16" key="1">
    <citation type="journal article" date="2022" name="Int. J. Syst. Evol. Microbiol.">
        <title>Flavobacterium ammonificans sp. nov. and Flavobacterium ammoniigenes sp. nov., ammonifying bacteria isolated from surface river water.</title>
        <authorList>
            <person name="Watanabe K."/>
            <person name="Kitamura T."/>
            <person name="Ogata Y."/>
            <person name="Shindo C."/>
            <person name="Suda W."/>
        </authorList>
    </citation>
    <scope>NUCLEOTIDE SEQUENCE [LARGE SCALE GENOMIC DNA]</scope>
    <source>
        <strain evidence="15 16">GENT11</strain>
    </source>
</reference>
<dbReference type="Pfam" id="PF01300">
    <property type="entry name" value="Sua5_yciO_yrdC"/>
    <property type="match status" value="1"/>
</dbReference>
<keyword evidence="16" id="KW-1185">Reference proteome</keyword>
<evidence type="ECO:0000256" key="11">
    <source>
        <dbReference type="ARBA" id="ARBA00029774"/>
    </source>
</evidence>
<dbReference type="Proteomes" id="UP001319865">
    <property type="component" value="Chromosome"/>
</dbReference>
<evidence type="ECO:0000256" key="9">
    <source>
        <dbReference type="ARBA" id="ARBA00022741"/>
    </source>
</evidence>
<evidence type="ECO:0000259" key="14">
    <source>
        <dbReference type="PROSITE" id="PS51163"/>
    </source>
</evidence>
<organism evidence="15 16">
    <name type="scientific">Flavobacterium ammonificans</name>
    <dbReference type="NCBI Taxonomy" id="1751056"/>
    <lineage>
        <taxon>Bacteria</taxon>
        <taxon>Pseudomonadati</taxon>
        <taxon>Bacteroidota</taxon>
        <taxon>Flavobacteriia</taxon>
        <taxon>Flavobacteriales</taxon>
        <taxon>Flavobacteriaceae</taxon>
        <taxon>Flavobacterium</taxon>
    </lineage>
</organism>
<comment type="similarity">
    <text evidence="2 13">Belongs to the SUA5 family.</text>
</comment>
<dbReference type="RefSeq" id="WP_229328998.1">
    <property type="nucleotide sequence ID" value="NZ_AP025183.1"/>
</dbReference>
<dbReference type="PANTHER" id="PTHR17490:SF16">
    <property type="entry name" value="THREONYLCARBAMOYL-AMP SYNTHASE"/>
    <property type="match status" value="1"/>
</dbReference>
<protein>
    <recommendedName>
        <fullName evidence="4 13">Threonylcarbamoyl-AMP synthase</fullName>
        <shortName evidence="13">TC-AMP synthase</shortName>
        <ecNumber evidence="3 13">2.7.7.87</ecNumber>
    </recommendedName>
    <alternativeName>
        <fullName evidence="11 13">L-threonylcarbamoyladenylate synthase</fullName>
    </alternativeName>
</protein>
<accession>A0ABN6KV58</accession>
<name>A0ABN6KV58_9FLAO</name>
<evidence type="ECO:0000256" key="8">
    <source>
        <dbReference type="ARBA" id="ARBA00022695"/>
    </source>
</evidence>
<evidence type="ECO:0000256" key="6">
    <source>
        <dbReference type="ARBA" id="ARBA00022679"/>
    </source>
</evidence>
<evidence type="ECO:0000256" key="2">
    <source>
        <dbReference type="ARBA" id="ARBA00007663"/>
    </source>
</evidence>
<dbReference type="Gene3D" id="3.90.870.10">
    <property type="entry name" value="DHBP synthase"/>
    <property type="match status" value="1"/>
</dbReference>
<dbReference type="EC" id="2.7.7.87" evidence="3 13"/>
<dbReference type="InterPro" id="IPR006070">
    <property type="entry name" value="Sua5-like_dom"/>
</dbReference>
<proteinExistence type="inferred from homology"/>
<comment type="subcellular location">
    <subcellularLocation>
        <location evidence="1 13">Cytoplasm</location>
    </subcellularLocation>
</comment>
<dbReference type="Pfam" id="PF03481">
    <property type="entry name" value="Sua5_C"/>
    <property type="match status" value="1"/>
</dbReference>
<evidence type="ECO:0000256" key="4">
    <source>
        <dbReference type="ARBA" id="ARBA00015492"/>
    </source>
</evidence>
<evidence type="ECO:0000256" key="12">
    <source>
        <dbReference type="ARBA" id="ARBA00048366"/>
    </source>
</evidence>
<keyword evidence="6 13" id="KW-0808">Transferase</keyword>
<dbReference type="EMBL" id="AP025183">
    <property type="protein sequence ID" value="BDB52970.1"/>
    <property type="molecule type" value="Genomic_DNA"/>
</dbReference>
<evidence type="ECO:0000256" key="5">
    <source>
        <dbReference type="ARBA" id="ARBA00022490"/>
    </source>
</evidence>
<dbReference type="InterPro" id="IPR017945">
    <property type="entry name" value="DHBP_synth_RibB-like_a/b_dom"/>
</dbReference>
<dbReference type="InterPro" id="IPR010923">
    <property type="entry name" value="T(6)A37_SUA5"/>
</dbReference>
<keyword evidence="5 13" id="KW-0963">Cytoplasm</keyword>
<dbReference type="InterPro" id="IPR038385">
    <property type="entry name" value="Sua5/YwlC_C"/>
</dbReference>